<keyword evidence="3" id="KW-1185">Reference proteome</keyword>
<accession>A0A9Q0LU86</accession>
<keyword evidence="1" id="KW-0472">Membrane</keyword>
<keyword evidence="1" id="KW-1133">Transmembrane helix</keyword>
<feature type="transmembrane region" description="Helical" evidence="1">
    <location>
        <begin position="41"/>
        <end position="63"/>
    </location>
</feature>
<evidence type="ECO:0000313" key="2">
    <source>
        <dbReference type="EMBL" id="KAJ5078790.1"/>
    </source>
</evidence>
<organism evidence="2 3">
    <name type="scientific">Anaeramoeba ignava</name>
    <name type="common">Anaerobic marine amoeba</name>
    <dbReference type="NCBI Taxonomy" id="1746090"/>
    <lineage>
        <taxon>Eukaryota</taxon>
        <taxon>Metamonada</taxon>
        <taxon>Anaeramoebidae</taxon>
        <taxon>Anaeramoeba</taxon>
    </lineage>
</organism>
<protein>
    <submittedName>
        <fullName evidence="2">Uncharacterized protein</fullName>
    </submittedName>
</protein>
<feature type="transmembrane region" description="Helical" evidence="1">
    <location>
        <begin position="69"/>
        <end position="95"/>
    </location>
</feature>
<keyword evidence="1" id="KW-0812">Transmembrane</keyword>
<dbReference type="EMBL" id="JAPDFW010000044">
    <property type="protein sequence ID" value="KAJ5078790.1"/>
    <property type="molecule type" value="Genomic_DNA"/>
</dbReference>
<gene>
    <name evidence="2" type="ORF">M0811_04513</name>
</gene>
<comment type="caution">
    <text evidence="2">The sequence shown here is derived from an EMBL/GenBank/DDBJ whole genome shotgun (WGS) entry which is preliminary data.</text>
</comment>
<dbReference type="AlphaFoldDB" id="A0A9Q0LU86"/>
<feature type="transmembrane region" description="Helical" evidence="1">
    <location>
        <begin position="6"/>
        <end position="29"/>
    </location>
</feature>
<evidence type="ECO:0000313" key="3">
    <source>
        <dbReference type="Proteomes" id="UP001149090"/>
    </source>
</evidence>
<dbReference type="Proteomes" id="UP001149090">
    <property type="component" value="Unassembled WGS sequence"/>
</dbReference>
<sequence length="147" mass="15940">MDEPSVFFGTLCCSIVVVCAVIIPSLTVAAPDKDKDCDKNLWNWILVANIIFAIANIVYPFMFFFEAEIIMIFVVFQALFAIFLLVWGSIGLTWAKSSGIKDQCGKLYNVTFGESIFLIIASSLSCCGACIMSCVKCVGAVGEGLGH</sequence>
<name>A0A9Q0LU86_ANAIG</name>
<feature type="transmembrane region" description="Helical" evidence="1">
    <location>
        <begin position="116"/>
        <end position="141"/>
    </location>
</feature>
<reference evidence="2" key="1">
    <citation type="submission" date="2022-10" db="EMBL/GenBank/DDBJ databases">
        <title>Novel sulphate-reducing endosymbionts in the free-living metamonad Anaeramoeba.</title>
        <authorList>
            <person name="Jerlstrom-Hultqvist J."/>
            <person name="Cepicka I."/>
            <person name="Gallot-Lavallee L."/>
            <person name="Salas-Leiva D."/>
            <person name="Curtis B.A."/>
            <person name="Zahonova K."/>
            <person name="Pipaliya S."/>
            <person name="Dacks J."/>
            <person name="Roger A.J."/>
        </authorList>
    </citation>
    <scope>NUCLEOTIDE SEQUENCE</scope>
    <source>
        <strain evidence="2">BMAN</strain>
    </source>
</reference>
<proteinExistence type="predicted"/>
<evidence type="ECO:0000256" key="1">
    <source>
        <dbReference type="SAM" id="Phobius"/>
    </source>
</evidence>